<dbReference type="PANTHER" id="PTHR47981:SF20">
    <property type="entry name" value="RAS-RELATED PROTEIN RAB-7A"/>
    <property type="match status" value="1"/>
</dbReference>
<dbReference type="Gene3D" id="3.40.50.300">
    <property type="entry name" value="P-loop containing nucleotide triphosphate hydrolases"/>
    <property type="match status" value="1"/>
</dbReference>
<keyword evidence="3" id="KW-0342">GTP-binding</keyword>
<dbReference type="InterPro" id="IPR005225">
    <property type="entry name" value="Small_GTP-bd"/>
</dbReference>
<dbReference type="GO" id="GO:0005764">
    <property type="term" value="C:lysosome"/>
    <property type="evidence" value="ECO:0007669"/>
    <property type="project" value="TreeGrafter"/>
</dbReference>
<dbReference type="EMBL" id="GHBP01002941">
    <property type="protein sequence ID" value="NDJ93235.1"/>
    <property type="molecule type" value="Transcribed_RNA"/>
</dbReference>
<dbReference type="InterPro" id="IPR027417">
    <property type="entry name" value="P-loop_NTPase"/>
</dbReference>
<dbReference type="SMART" id="SM00175">
    <property type="entry name" value="RAB"/>
    <property type="match status" value="1"/>
</dbReference>
<reference evidence="4" key="1">
    <citation type="submission" date="2018-11" db="EMBL/GenBank/DDBJ databases">
        <title>Henneguya salminicola genome and transcriptome.</title>
        <authorList>
            <person name="Yahalomi D."/>
            <person name="Atkinson S.D."/>
            <person name="Neuhof M."/>
            <person name="Chang E.S."/>
            <person name="Philippe H."/>
            <person name="Cartwright P."/>
            <person name="Bartholomew J.L."/>
            <person name="Huchon D."/>
        </authorList>
    </citation>
    <scope>NUCLEOTIDE SEQUENCE</scope>
    <source>
        <strain evidence="4">Hz1</strain>
        <tissue evidence="4">Whole</tissue>
    </source>
</reference>
<dbReference type="SUPFAM" id="SSF52540">
    <property type="entry name" value="P-loop containing nucleoside triphosphate hydrolases"/>
    <property type="match status" value="1"/>
</dbReference>
<dbReference type="GO" id="GO:0003924">
    <property type="term" value="F:GTPase activity"/>
    <property type="evidence" value="ECO:0007669"/>
    <property type="project" value="InterPro"/>
</dbReference>
<dbReference type="GO" id="GO:0005525">
    <property type="term" value="F:GTP binding"/>
    <property type="evidence" value="ECO:0007669"/>
    <property type="project" value="UniProtKB-KW"/>
</dbReference>
<proteinExistence type="inferred from homology"/>
<dbReference type="PROSITE" id="PS51419">
    <property type="entry name" value="RAB"/>
    <property type="match status" value="1"/>
</dbReference>
<dbReference type="GO" id="GO:0045335">
    <property type="term" value="C:phagocytic vesicle"/>
    <property type="evidence" value="ECO:0007669"/>
    <property type="project" value="TreeGrafter"/>
</dbReference>
<comment type="similarity">
    <text evidence="1">Belongs to the small GTPase superfamily. Rab family.</text>
</comment>
<accession>A0A6G3MGS7</accession>
<evidence type="ECO:0000313" key="4">
    <source>
        <dbReference type="EMBL" id="NDJ93235.1"/>
    </source>
</evidence>
<dbReference type="AlphaFoldDB" id="A0A6G3MGS7"/>
<protein>
    <submittedName>
        <fullName evidence="4">GTP-binding protein yptV5 (Trinotate prediction)</fullName>
    </submittedName>
</protein>
<keyword evidence="2" id="KW-0547">Nucleotide-binding</keyword>
<organism evidence="4">
    <name type="scientific">Henneguya salminicola</name>
    <name type="common">Myxosporean</name>
    <dbReference type="NCBI Taxonomy" id="69463"/>
    <lineage>
        <taxon>Eukaryota</taxon>
        <taxon>Metazoa</taxon>
        <taxon>Cnidaria</taxon>
        <taxon>Myxozoa</taxon>
        <taxon>Myxosporea</taxon>
        <taxon>Bivalvulida</taxon>
        <taxon>Platysporina</taxon>
        <taxon>Myxobolidae</taxon>
        <taxon>Henneguya</taxon>
    </lineage>
</organism>
<dbReference type="OrthoDB" id="1436450at2759"/>
<dbReference type="GO" id="GO:0090385">
    <property type="term" value="P:phagosome-lysosome fusion"/>
    <property type="evidence" value="ECO:0007669"/>
    <property type="project" value="TreeGrafter"/>
</dbReference>
<dbReference type="PROSITE" id="PS51421">
    <property type="entry name" value="RAS"/>
    <property type="match status" value="1"/>
</dbReference>
<evidence type="ECO:0000256" key="3">
    <source>
        <dbReference type="ARBA" id="ARBA00023134"/>
    </source>
</evidence>
<dbReference type="PRINTS" id="PR00449">
    <property type="entry name" value="RASTRNSFRMNG"/>
</dbReference>
<evidence type="ECO:0000256" key="2">
    <source>
        <dbReference type="ARBA" id="ARBA00022741"/>
    </source>
</evidence>
<sequence>MFSSHYEATVAPDIVRVVLNIGCNKINMNILDTAGLERFGALASNYMRKADAVLLCFDVTNLKSFEHIEYWKNEFTVGTNPMDPPNYPFFLVSTKIDLQNQVVKQEMIKRWLSGNNKIPYFETSAKNDISVNELFNCIAKELACREATQPKEKIARPEPVILEPIGNGRKTGCC</sequence>
<dbReference type="PANTHER" id="PTHR47981">
    <property type="entry name" value="RAB FAMILY"/>
    <property type="match status" value="1"/>
</dbReference>
<dbReference type="InterPro" id="IPR001806">
    <property type="entry name" value="Small_GTPase"/>
</dbReference>
<dbReference type="GO" id="GO:0005770">
    <property type="term" value="C:late endosome"/>
    <property type="evidence" value="ECO:0007669"/>
    <property type="project" value="TreeGrafter"/>
</dbReference>
<dbReference type="NCBIfam" id="TIGR00231">
    <property type="entry name" value="small_GTP"/>
    <property type="match status" value="1"/>
</dbReference>
<dbReference type="Pfam" id="PF00071">
    <property type="entry name" value="Ras"/>
    <property type="match status" value="1"/>
</dbReference>
<dbReference type="SMART" id="SM00173">
    <property type="entry name" value="RAS"/>
    <property type="match status" value="1"/>
</dbReference>
<dbReference type="SMART" id="SM00174">
    <property type="entry name" value="RHO"/>
    <property type="match status" value="1"/>
</dbReference>
<name>A0A6G3MGS7_HENSL</name>
<evidence type="ECO:0000256" key="1">
    <source>
        <dbReference type="ARBA" id="ARBA00006270"/>
    </source>
</evidence>